<evidence type="ECO:0000313" key="3">
    <source>
        <dbReference type="Proteomes" id="UP001597375"/>
    </source>
</evidence>
<gene>
    <name evidence="2" type="ORF">ACFSSA_14510</name>
</gene>
<dbReference type="PANTHER" id="PTHR47515">
    <property type="entry name" value="LOW CALCIUM RESPONSE LOCUS PROTEIN T"/>
    <property type="match status" value="1"/>
</dbReference>
<dbReference type="Pfam" id="PF00665">
    <property type="entry name" value="rve"/>
    <property type="match status" value="1"/>
</dbReference>
<evidence type="ECO:0000313" key="2">
    <source>
        <dbReference type="EMBL" id="MFD2257892.1"/>
    </source>
</evidence>
<dbReference type="PROSITE" id="PS50994">
    <property type="entry name" value="INTEGRASE"/>
    <property type="match status" value="1"/>
</dbReference>
<keyword evidence="3" id="KW-1185">Reference proteome</keyword>
<accession>A0ABW5DAG7</accession>
<feature type="domain" description="Integrase catalytic" evidence="1">
    <location>
        <begin position="1"/>
        <end position="127"/>
    </location>
</feature>
<dbReference type="Gene3D" id="3.30.420.10">
    <property type="entry name" value="Ribonuclease H-like superfamily/Ribonuclease H"/>
    <property type="match status" value="1"/>
</dbReference>
<comment type="caution">
    <text evidence="2">The sequence shown here is derived from an EMBL/GenBank/DDBJ whole genome shotgun (WGS) entry which is preliminary data.</text>
</comment>
<reference evidence="3" key="1">
    <citation type="journal article" date="2019" name="Int. J. Syst. Evol. Microbiol.">
        <title>The Global Catalogue of Microorganisms (GCM) 10K type strain sequencing project: providing services to taxonomists for standard genome sequencing and annotation.</title>
        <authorList>
            <consortium name="The Broad Institute Genomics Platform"/>
            <consortium name="The Broad Institute Genome Sequencing Center for Infectious Disease"/>
            <person name="Wu L."/>
            <person name="Ma J."/>
        </authorList>
    </citation>
    <scope>NUCLEOTIDE SEQUENCE [LARGE SCALE GENOMIC DNA]</scope>
    <source>
        <strain evidence="3">CGMCC 4.7106</strain>
    </source>
</reference>
<dbReference type="PANTHER" id="PTHR47515:SF1">
    <property type="entry name" value="BLR2054 PROTEIN"/>
    <property type="match status" value="1"/>
</dbReference>
<evidence type="ECO:0000259" key="1">
    <source>
        <dbReference type="PROSITE" id="PS50994"/>
    </source>
</evidence>
<dbReference type="InterPro" id="IPR036397">
    <property type="entry name" value="RNaseH_sf"/>
</dbReference>
<name>A0ABW5DAG7_9BACT</name>
<dbReference type="EMBL" id="JBHUIT010000033">
    <property type="protein sequence ID" value="MFD2257892.1"/>
    <property type="molecule type" value="Genomic_DNA"/>
</dbReference>
<dbReference type="RefSeq" id="WP_386821293.1">
    <property type="nucleotide sequence ID" value="NZ_JBHUIT010000033.1"/>
</dbReference>
<sequence length="127" mass="14330">MDFVTDRLESGSYFRILPVVDQFTRECLAVKAGRSLGGKDVAKCLGEVIPSRGTPDTITVDNGSEFYSREMDAWAYRNGISLDFIRPGKPVENAYIESFNGRLRDECWNTQLFFDLMDAQEKTTGIT</sequence>
<protein>
    <submittedName>
        <fullName evidence="2">DDE-type integrase/transposase/recombinase</fullName>
    </submittedName>
</protein>
<dbReference type="InterPro" id="IPR012337">
    <property type="entry name" value="RNaseH-like_sf"/>
</dbReference>
<proteinExistence type="predicted"/>
<dbReference type="Proteomes" id="UP001597375">
    <property type="component" value="Unassembled WGS sequence"/>
</dbReference>
<dbReference type="InterPro" id="IPR001584">
    <property type="entry name" value="Integrase_cat-core"/>
</dbReference>
<dbReference type="SUPFAM" id="SSF53098">
    <property type="entry name" value="Ribonuclease H-like"/>
    <property type="match status" value="1"/>
</dbReference>
<organism evidence="2 3">
    <name type="scientific">Luteolibacter algae</name>
    <dbReference type="NCBI Taxonomy" id="454151"/>
    <lineage>
        <taxon>Bacteria</taxon>
        <taxon>Pseudomonadati</taxon>
        <taxon>Verrucomicrobiota</taxon>
        <taxon>Verrucomicrobiia</taxon>
        <taxon>Verrucomicrobiales</taxon>
        <taxon>Verrucomicrobiaceae</taxon>
        <taxon>Luteolibacter</taxon>
    </lineage>
</organism>